<dbReference type="OrthoDB" id="4045at2"/>
<evidence type="ECO:0000256" key="3">
    <source>
        <dbReference type="ARBA" id="ARBA00022692"/>
    </source>
</evidence>
<feature type="transmembrane region" description="Helical" evidence="8">
    <location>
        <begin position="407"/>
        <end position="432"/>
    </location>
</feature>
<keyword evidence="6" id="KW-0813">Transport</keyword>
<dbReference type="GO" id="GO:0017038">
    <property type="term" value="P:protein import"/>
    <property type="evidence" value="ECO:0007669"/>
    <property type="project" value="TreeGrafter"/>
</dbReference>
<keyword evidence="11" id="KW-0282">Flagellum</keyword>
<dbReference type="InterPro" id="IPR002898">
    <property type="entry name" value="MotA_ExbB_proton_chnl"/>
</dbReference>
<dbReference type="InterPro" id="IPR050790">
    <property type="entry name" value="ExbB/TolQ_transport"/>
</dbReference>
<evidence type="ECO:0000256" key="6">
    <source>
        <dbReference type="RuleBase" id="RU004057"/>
    </source>
</evidence>
<feature type="signal peptide" evidence="9">
    <location>
        <begin position="1"/>
        <end position="21"/>
    </location>
</feature>
<evidence type="ECO:0000256" key="8">
    <source>
        <dbReference type="SAM" id="Phobius"/>
    </source>
</evidence>
<dbReference type="AlphaFoldDB" id="A0A2U2BSJ4"/>
<dbReference type="RefSeq" id="WP_109253208.1">
    <property type="nucleotide sequence ID" value="NZ_QEXV01000004.1"/>
</dbReference>
<evidence type="ECO:0000313" key="12">
    <source>
        <dbReference type="Proteomes" id="UP000245168"/>
    </source>
</evidence>
<evidence type="ECO:0000256" key="4">
    <source>
        <dbReference type="ARBA" id="ARBA00022989"/>
    </source>
</evidence>
<evidence type="ECO:0000256" key="1">
    <source>
        <dbReference type="ARBA" id="ARBA00004651"/>
    </source>
</evidence>
<evidence type="ECO:0000256" key="7">
    <source>
        <dbReference type="SAM" id="Coils"/>
    </source>
</evidence>
<protein>
    <submittedName>
        <fullName evidence="11">Flagellar motor protein MotA</fullName>
    </submittedName>
</protein>
<keyword evidence="7" id="KW-0175">Coiled coil</keyword>
<dbReference type="InterPro" id="IPR017270">
    <property type="entry name" value="MotA/TolQ/ExbB-rel"/>
</dbReference>
<name>A0A2U2BSJ4_9PROT</name>
<keyword evidence="3 8" id="KW-0812">Transmembrane</keyword>
<keyword evidence="11" id="KW-0966">Cell projection</keyword>
<keyword evidence="12" id="KW-1185">Reference proteome</keyword>
<keyword evidence="5 8" id="KW-0472">Membrane</keyword>
<evidence type="ECO:0000256" key="9">
    <source>
        <dbReference type="SAM" id="SignalP"/>
    </source>
</evidence>
<dbReference type="PANTHER" id="PTHR30625:SF11">
    <property type="entry name" value="MOTA_TOLQ_EXBB PROTON CHANNEL DOMAIN-CONTAINING PROTEIN"/>
    <property type="match status" value="1"/>
</dbReference>
<accession>A0A2U2BSJ4</accession>
<gene>
    <name evidence="11" type="ORF">DDZ18_09770</name>
</gene>
<keyword evidence="9" id="KW-0732">Signal</keyword>
<keyword evidence="4 8" id="KW-1133">Transmembrane helix</keyword>
<dbReference type="GO" id="GO:0005886">
    <property type="term" value="C:plasma membrane"/>
    <property type="evidence" value="ECO:0007669"/>
    <property type="project" value="UniProtKB-SubCell"/>
</dbReference>
<dbReference type="PIRSF" id="PIRSF037714">
    <property type="entry name" value="TolR"/>
    <property type="match status" value="1"/>
</dbReference>
<comment type="caution">
    <text evidence="11">The sequence shown here is derived from an EMBL/GenBank/DDBJ whole genome shotgun (WGS) entry which is preliminary data.</text>
</comment>
<evidence type="ECO:0000313" key="11">
    <source>
        <dbReference type="EMBL" id="PWE16984.1"/>
    </source>
</evidence>
<organism evidence="11 12">
    <name type="scientific">Marinicauda salina</name>
    <dbReference type="NCBI Taxonomy" id="2135793"/>
    <lineage>
        <taxon>Bacteria</taxon>
        <taxon>Pseudomonadati</taxon>
        <taxon>Pseudomonadota</taxon>
        <taxon>Alphaproteobacteria</taxon>
        <taxon>Maricaulales</taxon>
        <taxon>Maricaulaceae</taxon>
        <taxon>Marinicauda</taxon>
    </lineage>
</organism>
<proteinExistence type="inferred from homology"/>
<evidence type="ECO:0000259" key="10">
    <source>
        <dbReference type="Pfam" id="PF01618"/>
    </source>
</evidence>
<feature type="chain" id="PRO_5015415085" evidence="9">
    <location>
        <begin position="22"/>
        <end position="465"/>
    </location>
</feature>
<feature type="domain" description="MotA/TolQ/ExbB proton channel" evidence="10">
    <location>
        <begin position="341"/>
        <end position="447"/>
    </location>
</feature>
<dbReference type="Pfam" id="PF01618">
    <property type="entry name" value="MotA_ExbB"/>
    <property type="match status" value="1"/>
</dbReference>
<feature type="transmembrane region" description="Helical" evidence="8">
    <location>
        <begin position="373"/>
        <end position="395"/>
    </location>
</feature>
<feature type="coiled-coil region" evidence="7">
    <location>
        <begin position="56"/>
        <end position="104"/>
    </location>
</feature>
<feature type="transmembrane region" description="Helical" evidence="8">
    <location>
        <begin position="290"/>
        <end position="312"/>
    </location>
</feature>
<comment type="similarity">
    <text evidence="6">Belongs to the exbB/tolQ family.</text>
</comment>
<evidence type="ECO:0000256" key="2">
    <source>
        <dbReference type="ARBA" id="ARBA00022475"/>
    </source>
</evidence>
<evidence type="ECO:0000256" key="5">
    <source>
        <dbReference type="ARBA" id="ARBA00023136"/>
    </source>
</evidence>
<reference evidence="12" key="1">
    <citation type="submission" date="2018-05" db="EMBL/GenBank/DDBJ databases">
        <authorList>
            <person name="Liu B.-T."/>
        </authorList>
    </citation>
    <scope>NUCLEOTIDE SEQUENCE [LARGE SCALE GENOMIC DNA]</scope>
    <source>
        <strain evidence="12">WD6-1</strain>
    </source>
</reference>
<dbReference type="EMBL" id="QEXV01000004">
    <property type="protein sequence ID" value="PWE16984.1"/>
    <property type="molecule type" value="Genomic_DNA"/>
</dbReference>
<keyword evidence="6" id="KW-0653">Protein transport</keyword>
<dbReference type="PANTHER" id="PTHR30625">
    <property type="entry name" value="PROTEIN TOLQ"/>
    <property type="match status" value="1"/>
</dbReference>
<keyword evidence="2" id="KW-1003">Cell membrane</keyword>
<keyword evidence="11" id="KW-0969">Cilium</keyword>
<dbReference type="Proteomes" id="UP000245168">
    <property type="component" value="Unassembled WGS sequence"/>
</dbReference>
<comment type="subcellular location">
    <subcellularLocation>
        <location evidence="1">Cell membrane</location>
        <topology evidence="1">Multi-pass membrane protein</topology>
    </subcellularLocation>
    <subcellularLocation>
        <location evidence="6">Membrane</location>
        <topology evidence="6">Multi-pass membrane protein</topology>
    </subcellularLocation>
</comment>
<sequence length="465" mass="50241">MKKLSTLVAAVSIGVSLTAGAAFGQVDREPVTSISELLDRVRADRRDRAAENQERLEEFRAEAGRQQALLNQARATLSSLEQQAADAEAQFEENSARIAELDQQLREEQGAFGELFGAARQSAGEFASIIESSIVSAQYPGRHRVLRDVAESRTLPERRELDLIYERMIDEMNAQAEVVTFPAQVLGMNEGQDVPVTRVGPFVAFAMDGGPAYVQWTTDEENRAAGYRLAELKRQPPGRLLDAARTLANADPGELVAGPVDPSRGALLGIYKDVPNLQERFNQGGIVAKIIAGLFIFSVVFGAWRLLVLLGANSAINAQKRKSNASKGNALGRIMLAYEEVKDRPVETIELKLDEAILRETPKFEFGLNFLKLAAAVAPLLGLLGTVTGMIRTFTQITLFGTGDPRIMAGGISEALVTTVSGLIAAIPLLFIHSFAASFARGAQQTLEEQAAGIVARHAEERSGG</sequence>